<gene>
    <name evidence="2" type="ORF">EZS27_003251</name>
</gene>
<protein>
    <submittedName>
        <fullName evidence="2">Thiol-disulfide oxidoreductase ResA</fullName>
    </submittedName>
</protein>
<feature type="domain" description="Alkyl hydroperoxide reductase subunit C/ Thiol specific antioxidant" evidence="1">
    <location>
        <begin position="34"/>
        <end position="116"/>
    </location>
</feature>
<dbReference type="AlphaFoldDB" id="A0A5J4SVU6"/>
<dbReference type="Gene3D" id="3.40.30.10">
    <property type="entry name" value="Glutaredoxin"/>
    <property type="match status" value="1"/>
</dbReference>
<dbReference type="SUPFAM" id="SSF52833">
    <property type="entry name" value="Thioredoxin-like"/>
    <property type="match status" value="1"/>
</dbReference>
<dbReference type="InterPro" id="IPR000866">
    <property type="entry name" value="AhpC/TSA"/>
</dbReference>
<accession>A0A5J4SVU6</accession>
<dbReference type="EMBL" id="SNRY01000049">
    <property type="protein sequence ID" value="KAA6349340.1"/>
    <property type="molecule type" value="Genomic_DNA"/>
</dbReference>
<comment type="caution">
    <text evidence="2">The sequence shown here is derived from an EMBL/GenBank/DDBJ whole genome shotgun (WGS) entry which is preliminary data.</text>
</comment>
<name>A0A5J4SVU6_9ZZZZ</name>
<dbReference type="InterPro" id="IPR036249">
    <property type="entry name" value="Thioredoxin-like_sf"/>
</dbReference>
<reference evidence="2" key="1">
    <citation type="submission" date="2019-03" db="EMBL/GenBank/DDBJ databases">
        <title>Single cell metagenomics reveals metabolic interactions within the superorganism composed of flagellate Streblomastix strix and complex community of Bacteroidetes bacteria on its surface.</title>
        <authorList>
            <person name="Treitli S.C."/>
            <person name="Kolisko M."/>
            <person name="Husnik F."/>
            <person name="Keeling P."/>
            <person name="Hampl V."/>
        </authorList>
    </citation>
    <scope>NUCLEOTIDE SEQUENCE</scope>
    <source>
        <strain evidence="2">STM</strain>
    </source>
</reference>
<evidence type="ECO:0000313" key="2">
    <source>
        <dbReference type="EMBL" id="KAA6349340.1"/>
    </source>
</evidence>
<evidence type="ECO:0000259" key="1">
    <source>
        <dbReference type="Pfam" id="PF00578"/>
    </source>
</evidence>
<proteinExistence type="predicted"/>
<sequence>MRIVKWIFVVLLLGSLTSFVSFEEKEDFARKLNVGNAAPNFKIKTVLEKRLFTLNDLKGKYVLLSFWATYDAQSRVKNISLNNALQSTSLNVEMISVSFDEYESVFIETIRKDQIAPTICFVETDGVKSNLFEKYRLKFGFTNYLLNEDGIILAKDISAKDIGSIIK</sequence>
<dbReference type="Pfam" id="PF00578">
    <property type="entry name" value="AhpC-TSA"/>
    <property type="match status" value="1"/>
</dbReference>
<organism evidence="2">
    <name type="scientific">termite gut metagenome</name>
    <dbReference type="NCBI Taxonomy" id="433724"/>
    <lineage>
        <taxon>unclassified sequences</taxon>
        <taxon>metagenomes</taxon>
        <taxon>organismal metagenomes</taxon>
    </lineage>
</organism>